<dbReference type="Pfam" id="PF17210">
    <property type="entry name" value="SdrD_B"/>
    <property type="match status" value="1"/>
</dbReference>
<reference evidence="8" key="1">
    <citation type="journal article" date="2013" name="Genome Announc.">
        <title>Whole-Genome Sequencing of Lactobacillus shenzhenensis Strain LY-73T.</title>
        <authorList>
            <person name="Lin Z."/>
            <person name="Liu Z."/>
            <person name="Yang R."/>
            <person name="Zou Y."/>
            <person name="Wan D."/>
            <person name="Chen J."/>
            <person name="Guo M."/>
            <person name="Zhao J."/>
            <person name="Fang C."/>
            <person name="Yang R."/>
            <person name="Liu F."/>
        </authorList>
    </citation>
    <scope>NUCLEOTIDE SEQUENCE [LARGE SCALE GENOMIC DNA]</scope>
    <source>
        <strain evidence="8">LY-73</strain>
    </source>
</reference>
<comment type="subcellular location">
    <subcellularLocation>
        <location evidence="1">Secreted</location>
    </subcellularLocation>
</comment>
<dbReference type="Gene3D" id="2.60.40.10">
    <property type="entry name" value="Immunoglobulins"/>
    <property type="match status" value="1"/>
</dbReference>
<dbReference type="GO" id="GO:0005576">
    <property type="term" value="C:extracellular region"/>
    <property type="evidence" value="ECO:0007669"/>
    <property type="project" value="UniProtKB-SubCell"/>
</dbReference>
<evidence type="ECO:0000256" key="2">
    <source>
        <dbReference type="ARBA" id="ARBA00022525"/>
    </source>
</evidence>
<keyword evidence="2" id="KW-0964">Secreted</keyword>
<evidence type="ECO:0000313" key="8">
    <source>
        <dbReference type="Proteomes" id="UP000030647"/>
    </source>
</evidence>
<dbReference type="InterPro" id="IPR033764">
    <property type="entry name" value="Sdr_B"/>
</dbReference>
<gene>
    <name evidence="7" type="ORF">L248_0655</name>
</gene>
<dbReference type="EMBL" id="KI271593">
    <property type="protein sequence ID" value="ERL64736.1"/>
    <property type="molecule type" value="Genomic_DNA"/>
</dbReference>
<evidence type="ECO:0000256" key="4">
    <source>
        <dbReference type="SAM" id="MobiDB-lite"/>
    </source>
</evidence>
<feature type="compositionally biased region" description="Polar residues" evidence="4">
    <location>
        <begin position="34"/>
        <end position="48"/>
    </location>
</feature>
<evidence type="ECO:0000259" key="6">
    <source>
        <dbReference type="Pfam" id="PF17210"/>
    </source>
</evidence>
<evidence type="ECO:0000313" key="7">
    <source>
        <dbReference type="EMBL" id="ERL64736.1"/>
    </source>
</evidence>
<accession>U4TIU1</accession>
<feature type="chain" id="PRO_5038783496" description="SD-repeat containing protein B domain-containing protein" evidence="5">
    <location>
        <begin position="19"/>
        <end position="1365"/>
    </location>
</feature>
<feature type="region of interest" description="Disordered" evidence="4">
    <location>
        <begin position="34"/>
        <end position="60"/>
    </location>
</feature>
<dbReference type="Proteomes" id="UP000030647">
    <property type="component" value="Unassembled WGS sequence"/>
</dbReference>
<keyword evidence="3 5" id="KW-0732">Signal</keyword>
<dbReference type="InterPro" id="IPR013783">
    <property type="entry name" value="Ig-like_fold"/>
</dbReference>
<organism evidence="7 8">
    <name type="scientific">Schleiferilactobacillus shenzhenensis LY-73</name>
    <dbReference type="NCBI Taxonomy" id="1231336"/>
    <lineage>
        <taxon>Bacteria</taxon>
        <taxon>Bacillati</taxon>
        <taxon>Bacillota</taxon>
        <taxon>Bacilli</taxon>
        <taxon>Lactobacillales</taxon>
        <taxon>Lactobacillaceae</taxon>
        <taxon>Schleiferilactobacillus</taxon>
    </lineage>
</organism>
<name>U4TIU1_9LACO</name>
<keyword evidence="8" id="KW-1185">Reference proteome</keyword>
<proteinExistence type="predicted"/>
<feature type="signal peptide" evidence="5">
    <location>
        <begin position="1"/>
        <end position="18"/>
    </location>
</feature>
<dbReference type="HOGENOM" id="CLU_256707_0_0_9"/>
<dbReference type="eggNOG" id="COG4932">
    <property type="taxonomic scope" value="Bacteria"/>
</dbReference>
<evidence type="ECO:0000256" key="5">
    <source>
        <dbReference type="SAM" id="SignalP"/>
    </source>
</evidence>
<evidence type="ECO:0000256" key="3">
    <source>
        <dbReference type="ARBA" id="ARBA00022729"/>
    </source>
</evidence>
<dbReference type="SUPFAM" id="SSF117074">
    <property type="entry name" value="Hypothetical protein PA1324"/>
    <property type="match status" value="1"/>
</dbReference>
<protein>
    <recommendedName>
        <fullName evidence="6">SD-repeat containing protein B domain-containing protein</fullName>
    </recommendedName>
</protein>
<feature type="compositionally biased region" description="Low complexity" evidence="4">
    <location>
        <begin position="49"/>
        <end position="60"/>
    </location>
</feature>
<feature type="domain" description="SD-repeat containing protein B" evidence="6">
    <location>
        <begin position="1063"/>
        <end position="1169"/>
    </location>
</feature>
<evidence type="ECO:0000256" key="1">
    <source>
        <dbReference type="ARBA" id="ARBA00004613"/>
    </source>
</evidence>
<dbReference type="STRING" id="1231336.L248_0655"/>
<sequence length="1365" mass="144436">MFTIAVLLAAGGVSWAAAPQGQTEAAASILESTSFGPTQDGTASPFDSNNDPGNDDGANNGIVRSWDRIITRANLTFATANAPYDVTFTLSGTLDNGMVNQQIQNAGFDDTVGGAYSYTNNTVTFSTEQTFHVTSTNSVDVVNVPINVYGAQNGTVLTPHLHVHVTKVVSGTTTTSEDISQDITTPATSDTQTSFKVSSKVNLGVVVVDDSGTNGVQDFNTYTGATGTAQKQAQVGALNFGVGLKPLSGRTNFVGAAYPDPDSTITVNFAQSANISGNAISLANDPVQTFQISQARASYTTIPLFASLYPGAKTTPGIQMIPFGWGGLAEAGQDVINSVINTGTITADTTKLSYSFNGWQAGGVTPNNNGNGSTITDPWAQQTKLFLSASATLILPTDQYTDANKAAKDTLNWIASTASVNYADNAQKDEAAADALKILPADSTMAHDSGYGDSETWSYNPTTVFGSQSMNTILKDDNYNLLGATYWENYDAAAYSGQKIITDMHFGAYAINIGTGADTYEIWNPDESKFDDTFQPYMPGNDANGKPFVPQFWYGVSKTGKYDLASLNSADDNSFTWYDTAAKAEAAGAISAIKNVVNQPYDTNQCDWYFRRIVTTTHPGTAEANGNPYITIARAVSYYGARTDPSSTYWFPWGSYNYIPSVYNRAPSATDQTSGFVPGTTKGYKNKIGTQITDADNGDYSLATLLVEPYLTRLDAVTSDATQYHMSDTAKFTITPDIEAAEKDITTSTVTLKVTLPAGVNYVGGSLTQGGTPITPHLQQNTDHTTTMTLSLDHPTGGVQPALTFSTTFDQIGIDFGADVTKKLNVTAVISSPDDSSVIATRTKSASFTALKDTAIVGDKQSADGAGKTYGNTAIVERNSEFYFRVRMRNDYSSAYTVNILDRLPANGQKGAGDTASKFSGGYALEDIQPELAGSTICYTYDPAFAPDGSGTNNADTAYAAIAGITDPAKKWYQYTPGTDLTSNYDENKPITAFIFHQDDLPVGASNVFTMKYKPMPTATAASGNLSGDVYANTVSYHRTPDAKTQAITNTATVNVVNRTITGNVWHDGNGDGMRFNKGVAEEGIAGWHVHLWKITGSTATLVTKDINDQDLTHVTTDANGNYTLTHLDAGTYRVGFSEADMTGKGLKATKLKADPTDLANSSILDTSQEATDSATGTKDYLSADTYTLPAIADMTGTTGAVISNVNAGFITTINALAFSHVPDLYFGQHSVPKDTQIYDNVADTAAGETAADNQFTITDLAAALSDDFNVTAALSDFKQASTTGLQGSSIAFADPSDTAFTVPGAAITTAGTPTTIFSHSGTTQSPMNLRFSNIKLTVPAGQTGTTVGPGQYQATVTYTLNLGL</sequence>